<protein>
    <recommendedName>
        <fullName evidence="1">Reverse transcriptase domain-containing protein</fullName>
    </recommendedName>
</protein>
<reference evidence="3" key="2">
    <citation type="journal article" date="2017" name="Nat. Plants">
        <title>The Aegilops tauschii genome reveals multiple impacts of transposons.</title>
        <authorList>
            <person name="Zhao G."/>
            <person name="Zou C."/>
            <person name="Li K."/>
            <person name="Wang K."/>
            <person name="Li T."/>
            <person name="Gao L."/>
            <person name="Zhang X."/>
            <person name="Wang H."/>
            <person name="Yang Z."/>
            <person name="Liu X."/>
            <person name="Jiang W."/>
            <person name="Mao L."/>
            <person name="Kong X."/>
            <person name="Jiao Y."/>
            <person name="Jia J."/>
        </authorList>
    </citation>
    <scope>NUCLEOTIDE SEQUENCE [LARGE SCALE GENOMIC DNA]</scope>
    <source>
        <strain evidence="3">cv. AL8/78</strain>
    </source>
</reference>
<evidence type="ECO:0000313" key="3">
    <source>
        <dbReference type="Proteomes" id="UP000015105"/>
    </source>
</evidence>
<organism evidence="2 3">
    <name type="scientific">Aegilops tauschii subsp. strangulata</name>
    <name type="common">Goatgrass</name>
    <dbReference type="NCBI Taxonomy" id="200361"/>
    <lineage>
        <taxon>Eukaryota</taxon>
        <taxon>Viridiplantae</taxon>
        <taxon>Streptophyta</taxon>
        <taxon>Embryophyta</taxon>
        <taxon>Tracheophyta</taxon>
        <taxon>Spermatophyta</taxon>
        <taxon>Magnoliopsida</taxon>
        <taxon>Liliopsida</taxon>
        <taxon>Poales</taxon>
        <taxon>Poaceae</taxon>
        <taxon>BOP clade</taxon>
        <taxon>Pooideae</taxon>
        <taxon>Triticodae</taxon>
        <taxon>Triticeae</taxon>
        <taxon>Triticinae</taxon>
        <taxon>Aegilops</taxon>
    </lineage>
</organism>
<feature type="domain" description="Reverse transcriptase" evidence="1">
    <location>
        <begin position="1"/>
        <end position="163"/>
    </location>
</feature>
<reference evidence="2" key="5">
    <citation type="journal article" date="2021" name="G3 (Bethesda)">
        <title>Aegilops tauschii genome assembly Aet v5.0 features greater sequence contiguity and improved annotation.</title>
        <authorList>
            <person name="Wang L."/>
            <person name="Zhu T."/>
            <person name="Rodriguez J.C."/>
            <person name="Deal K.R."/>
            <person name="Dubcovsky J."/>
            <person name="McGuire P.E."/>
            <person name="Lux T."/>
            <person name="Spannagl M."/>
            <person name="Mayer K.F.X."/>
            <person name="Baldrich P."/>
            <person name="Meyers B.C."/>
            <person name="Huo N."/>
            <person name="Gu Y.Q."/>
            <person name="Zhou H."/>
            <person name="Devos K.M."/>
            <person name="Bennetzen J.L."/>
            <person name="Unver T."/>
            <person name="Budak H."/>
            <person name="Gulick P.J."/>
            <person name="Galiba G."/>
            <person name="Kalapos B."/>
            <person name="Nelson D.R."/>
            <person name="Li P."/>
            <person name="You F.M."/>
            <person name="Luo M.C."/>
            <person name="Dvorak J."/>
        </authorList>
    </citation>
    <scope>NUCLEOTIDE SEQUENCE [LARGE SCALE GENOMIC DNA]</scope>
    <source>
        <strain evidence="2">cv. AL8/78</strain>
    </source>
</reference>
<dbReference type="STRING" id="200361.A0A453EAU8"/>
<reference evidence="3" key="1">
    <citation type="journal article" date="2014" name="Science">
        <title>Ancient hybridizations among the ancestral genomes of bread wheat.</title>
        <authorList>
            <consortium name="International Wheat Genome Sequencing Consortium,"/>
            <person name="Marcussen T."/>
            <person name="Sandve S.R."/>
            <person name="Heier L."/>
            <person name="Spannagl M."/>
            <person name="Pfeifer M."/>
            <person name="Jakobsen K.S."/>
            <person name="Wulff B.B."/>
            <person name="Steuernagel B."/>
            <person name="Mayer K.F."/>
            <person name="Olsen O.A."/>
        </authorList>
    </citation>
    <scope>NUCLEOTIDE SEQUENCE [LARGE SCALE GENOMIC DNA]</scope>
    <source>
        <strain evidence="3">cv. AL8/78</strain>
    </source>
</reference>
<evidence type="ECO:0000313" key="2">
    <source>
        <dbReference type="EnsemblPlants" id="AET3Gv20275900.1"/>
    </source>
</evidence>
<dbReference type="PROSITE" id="PS50878">
    <property type="entry name" value="RT_POL"/>
    <property type="match status" value="1"/>
</dbReference>
<dbReference type="PANTHER" id="PTHR33116">
    <property type="entry name" value="REVERSE TRANSCRIPTASE ZINC-BINDING DOMAIN-CONTAINING PROTEIN-RELATED-RELATED"/>
    <property type="match status" value="1"/>
</dbReference>
<evidence type="ECO:0000259" key="1">
    <source>
        <dbReference type="PROSITE" id="PS50878"/>
    </source>
</evidence>
<dbReference type="EnsemblPlants" id="AET3Gv20275900.1">
    <property type="protein sequence ID" value="AET3Gv20275900.1"/>
    <property type="gene ID" value="AET3Gv20275900"/>
</dbReference>
<dbReference type="Pfam" id="PF00078">
    <property type="entry name" value="RVT_1"/>
    <property type="match status" value="1"/>
</dbReference>
<dbReference type="InterPro" id="IPR000477">
    <property type="entry name" value="RT_dom"/>
</dbReference>
<keyword evidence="3" id="KW-1185">Reference proteome</keyword>
<dbReference type="Gramene" id="AET3Gv20275900.1">
    <property type="protein sequence ID" value="AET3Gv20275900.1"/>
    <property type="gene ID" value="AET3Gv20275900"/>
</dbReference>
<dbReference type="AlphaFoldDB" id="A0A453EAU8"/>
<name>A0A453EAU8_AEGTS</name>
<dbReference type="Pfam" id="PF13966">
    <property type="entry name" value="zf-RVT"/>
    <property type="match status" value="1"/>
</dbReference>
<proteinExistence type="predicted"/>
<dbReference type="Proteomes" id="UP000015105">
    <property type="component" value="Chromosome 3D"/>
</dbReference>
<dbReference type="PANTHER" id="PTHR33116:SF86">
    <property type="entry name" value="REVERSE TRANSCRIPTASE DOMAIN-CONTAINING PROTEIN"/>
    <property type="match status" value="1"/>
</dbReference>
<dbReference type="InterPro" id="IPR026960">
    <property type="entry name" value="RVT-Znf"/>
</dbReference>
<accession>A0A453EAU8</accession>
<sequence length="534" mass="60614">MQKMGFSDRWVDWIMSCVTSVRYSVKLNGTLLDSFAPMHGLQQGDPLSPFLFLFVADGLSSILRQQVMANAITPLKICRRAPGISHLLFADDTLLFFKASQEQALEVKKALDLYNTATGQSLNYNKCSLFFGTSCPESVQAEVRLTLQVTSTSFEERYLGLPTPEGRLSKGRFQSLQTSLTKRLIQWGDGHLAQPGRETLIKSVALSLPTHIMGLFKLPYSLCDDLTRMIRNFYWGSAKGKRKVHWKGWDHVLQPKSKGGVGFRDLRLFNQAFLSRQAWRLITRPESLCARVLKAKYYPNGKLEDTVFTGNSSSSWQAISHGLDLLKKGLLWRVGNGTSIRIWRDNWIPRPFSYKPISAQRRCRIRYVADLLNENGSWKYDQVSKYFAAANVSEILKIKASPRQEEDVLAWEPGRFGRFSVKSSYDMAFEEAHRSRAVASSTNPSGNKSLWRLIWSTEVPPTVCNFAWRLVSNSLPTWQNKHKIGLEVSSLCPVCALEPDDNFHPMVRCPLARQLYGAMAEVWRLPPIEAMKNS</sequence>
<reference evidence="2" key="4">
    <citation type="submission" date="2019-03" db="UniProtKB">
        <authorList>
            <consortium name="EnsemblPlants"/>
        </authorList>
    </citation>
    <scope>IDENTIFICATION</scope>
</reference>
<reference evidence="2" key="3">
    <citation type="journal article" date="2017" name="Nature">
        <title>Genome sequence of the progenitor of the wheat D genome Aegilops tauschii.</title>
        <authorList>
            <person name="Luo M.C."/>
            <person name="Gu Y.Q."/>
            <person name="Puiu D."/>
            <person name="Wang H."/>
            <person name="Twardziok S.O."/>
            <person name="Deal K.R."/>
            <person name="Huo N."/>
            <person name="Zhu T."/>
            <person name="Wang L."/>
            <person name="Wang Y."/>
            <person name="McGuire P.E."/>
            <person name="Liu S."/>
            <person name="Long H."/>
            <person name="Ramasamy R.K."/>
            <person name="Rodriguez J.C."/>
            <person name="Van S.L."/>
            <person name="Yuan L."/>
            <person name="Wang Z."/>
            <person name="Xia Z."/>
            <person name="Xiao L."/>
            <person name="Anderson O.D."/>
            <person name="Ouyang S."/>
            <person name="Liang Y."/>
            <person name="Zimin A.V."/>
            <person name="Pertea G."/>
            <person name="Qi P."/>
            <person name="Bennetzen J.L."/>
            <person name="Dai X."/>
            <person name="Dawson M.W."/>
            <person name="Muller H.G."/>
            <person name="Kugler K."/>
            <person name="Rivarola-Duarte L."/>
            <person name="Spannagl M."/>
            <person name="Mayer K.F.X."/>
            <person name="Lu F.H."/>
            <person name="Bevan M.W."/>
            <person name="Leroy P."/>
            <person name="Li P."/>
            <person name="You F.M."/>
            <person name="Sun Q."/>
            <person name="Liu Z."/>
            <person name="Lyons E."/>
            <person name="Wicker T."/>
            <person name="Salzberg S.L."/>
            <person name="Devos K.M."/>
            <person name="Dvorak J."/>
        </authorList>
    </citation>
    <scope>NUCLEOTIDE SEQUENCE [LARGE SCALE GENOMIC DNA]</scope>
    <source>
        <strain evidence="2">cv. AL8/78</strain>
    </source>
</reference>